<accession>A0AAW2EH48</accession>
<keyword evidence="2" id="KW-1185">Reference proteome</keyword>
<evidence type="ECO:0000313" key="2">
    <source>
        <dbReference type="Proteomes" id="UP001430953"/>
    </source>
</evidence>
<evidence type="ECO:0000313" key="1">
    <source>
        <dbReference type="EMBL" id="KAL0103044.1"/>
    </source>
</evidence>
<protein>
    <submittedName>
        <fullName evidence="1">Uncharacterized protein</fullName>
    </submittedName>
</protein>
<organism evidence="1 2">
    <name type="scientific">Cardiocondyla obscurior</name>
    <dbReference type="NCBI Taxonomy" id="286306"/>
    <lineage>
        <taxon>Eukaryota</taxon>
        <taxon>Metazoa</taxon>
        <taxon>Ecdysozoa</taxon>
        <taxon>Arthropoda</taxon>
        <taxon>Hexapoda</taxon>
        <taxon>Insecta</taxon>
        <taxon>Pterygota</taxon>
        <taxon>Neoptera</taxon>
        <taxon>Endopterygota</taxon>
        <taxon>Hymenoptera</taxon>
        <taxon>Apocrita</taxon>
        <taxon>Aculeata</taxon>
        <taxon>Formicoidea</taxon>
        <taxon>Formicidae</taxon>
        <taxon>Myrmicinae</taxon>
        <taxon>Cardiocondyla</taxon>
    </lineage>
</organism>
<gene>
    <name evidence="1" type="ORF">PUN28_018385</name>
</gene>
<dbReference type="Proteomes" id="UP001430953">
    <property type="component" value="Unassembled WGS sequence"/>
</dbReference>
<dbReference type="EMBL" id="JADYXP020000022">
    <property type="protein sequence ID" value="KAL0103044.1"/>
    <property type="molecule type" value="Genomic_DNA"/>
</dbReference>
<name>A0AAW2EH48_9HYME</name>
<dbReference type="AlphaFoldDB" id="A0AAW2EH48"/>
<reference evidence="1 2" key="1">
    <citation type="submission" date="2023-03" db="EMBL/GenBank/DDBJ databases">
        <title>High recombination rates correlate with genetic variation in Cardiocondyla obscurior ants.</title>
        <authorList>
            <person name="Errbii M."/>
        </authorList>
    </citation>
    <scope>NUCLEOTIDE SEQUENCE [LARGE SCALE GENOMIC DNA]</scope>
    <source>
        <strain evidence="1">Alpha-2009</strain>
        <tissue evidence="1">Whole body</tissue>
    </source>
</reference>
<sequence length="120" mass="13524">MSFICVIIRDVFSHLNVNIRRGSMNILVQLIHSFNNRIFCPAKAMHHCMKRALTSVNRTHHAIVARFRNLRIGFKGWTANAKALTQNGMFVFVVTSLGLSGKPQGSANMRCFTLSGWCMV</sequence>
<proteinExistence type="predicted"/>
<comment type="caution">
    <text evidence="1">The sequence shown here is derived from an EMBL/GenBank/DDBJ whole genome shotgun (WGS) entry which is preliminary data.</text>
</comment>